<evidence type="ECO:0000313" key="2">
    <source>
        <dbReference type="Proteomes" id="UP000631535"/>
    </source>
</evidence>
<evidence type="ECO:0000313" key="1">
    <source>
        <dbReference type="EMBL" id="GGO42733.1"/>
    </source>
</evidence>
<proteinExistence type="predicted"/>
<dbReference type="EMBL" id="BMMP01000001">
    <property type="protein sequence ID" value="GGO42733.1"/>
    <property type="molecule type" value="Genomic_DNA"/>
</dbReference>
<gene>
    <name evidence="1" type="ORF">GCM10012287_04300</name>
</gene>
<keyword evidence="2" id="KW-1185">Reference proteome</keyword>
<organism evidence="1 2">
    <name type="scientific">Streptomyces daqingensis</name>
    <dbReference type="NCBI Taxonomy" id="1472640"/>
    <lineage>
        <taxon>Bacteria</taxon>
        <taxon>Bacillati</taxon>
        <taxon>Actinomycetota</taxon>
        <taxon>Actinomycetes</taxon>
        <taxon>Kitasatosporales</taxon>
        <taxon>Streptomycetaceae</taxon>
        <taxon>Streptomyces</taxon>
    </lineage>
</organism>
<name>A0ABQ2LST9_9ACTN</name>
<accession>A0ABQ2LST9</accession>
<reference evidence="2" key="1">
    <citation type="journal article" date="2019" name="Int. J. Syst. Evol. Microbiol.">
        <title>The Global Catalogue of Microorganisms (GCM) 10K type strain sequencing project: providing services to taxonomists for standard genome sequencing and annotation.</title>
        <authorList>
            <consortium name="The Broad Institute Genomics Platform"/>
            <consortium name="The Broad Institute Genome Sequencing Center for Infectious Disease"/>
            <person name="Wu L."/>
            <person name="Ma J."/>
        </authorList>
    </citation>
    <scope>NUCLEOTIDE SEQUENCE [LARGE SCALE GENOMIC DNA]</scope>
    <source>
        <strain evidence="2">CGMCC 4.7178</strain>
    </source>
</reference>
<dbReference type="Proteomes" id="UP000631535">
    <property type="component" value="Unassembled WGS sequence"/>
</dbReference>
<protein>
    <submittedName>
        <fullName evidence="1">Uncharacterized protein</fullName>
    </submittedName>
</protein>
<comment type="caution">
    <text evidence="1">The sequence shown here is derived from an EMBL/GenBank/DDBJ whole genome shotgun (WGS) entry which is preliminary data.</text>
</comment>
<sequence length="106" mass="11136">MLCWVDTVLVPSPLSRTLIWVVPDLGESCDAAPPGPVRWAFAPTVFPGLAFRPDRTLPCAFVPESGALVLELGPVSAAAAVPAAMKLAANAPAMTNPLRLVAYRAR</sequence>